<evidence type="ECO:0000313" key="1">
    <source>
        <dbReference type="EMBL" id="MCV2366585.1"/>
    </source>
</evidence>
<keyword evidence="2" id="KW-1185">Reference proteome</keyword>
<protein>
    <recommendedName>
        <fullName evidence="3">DUF4935 domain-containing protein</fullName>
    </recommendedName>
</protein>
<evidence type="ECO:0008006" key="3">
    <source>
        <dbReference type="Google" id="ProtNLM"/>
    </source>
</evidence>
<dbReference type="Proteomes" id="UP001209701">
    <property type="component" value="Unassembled WGS sequence"/>
</dbReference>
<evidence type="ECO:0000313" key="2">
    <source>
        <dbReference type="Proteomes" id="UP001209701"/>
    </source>
</evidence>
<dbReference type="EMBL" id="JAJIRN010000001">
    <property type="protein sequence ID" value="MCV2366585.1"/>
    <property type="molecule type" value="Genomic_DNA"/>
</dbReference>
<sequence length="227" mass="26238">MDTNIWSYLADHDAVDELYRLALTRGVEISVSPTIVEELRRTTDLHRRRAAVEAVTRPCWNRLMPETFSECLEIKLEIRRLRPEWVIDRPNLLEFNRLRYDWTKLKNGFWDRARRGVEPRVTDESVRGDRELALAREESKQIRQRLSKTDQGVGDTPIQFVAGLPAPGTPGWAGDPVDYWRLPSLAVVRAELLVYASPYREWIDCEIDIGCETACKTFQIPGVNSVQ</sequence>
<reference evidence="1 2" key="1">
    <citation type="submission" date="2021-11" db="EMBL/GenBank/DDBJ databases">
        <authorList>
            <person name="Liang Q."/>
            <person name="Mou H."/>
            <person name="Liu Z."/>
        </authorList>
    </citation>
    <scope>NUCLEOTIDE SEQUENCE [LARGE SCALE GENOMIC DNA]</scope>
    <source>
        <strain evidence="1 2">CHU3</strain>
    </source>
</reference>
<name>A0ABT2Y952_9BURK</name>
<comment type="caution">
    <text evidence="1">The sequence shown here is derived from an EMBL/GenBank/DDBJ whole genome shotgun (WGS) entry which is preliminary data.</text>
</comment>
<accession>A0ABT2Y952</accession>
<proteinExistence type="predicted"/>
<gene>
    <name evidence="1" type="ORF">LNV07_00515</name>
</gene>
<organism evidence="1 2">
    <name type="scientific">Roseateles oligotrophus</name>
    <dbReference type="NCBI Taxonomy" id="1769250"/>
    <lineage>
        <taxon>Bacteria</taxon>
        <taxon>Pseudomonadati</taxon>
        <taxon>Pseudomonadota</taxon>
        <taxon>Betaproteobacteria</taxon>
        <taxon>Burkholderiales</taxon>
        <taxon>Sphaerotilaceae</taxon>
        <taxon>Roseateles</taxon>
    </lineage>
</organism>